<protein>
    <submittedName>
        <fullName evidence="2">Uncharacterized protein</fullName>
    </submittedName>
</protein>
<comment type="caution">
    <text evidence="2">The sequence shown here is derived from an EMBL/GenBank/DDBJ whole genome shotgun (WGS) entry which is preliminary data.</text>
</comment>
<gene>
    <name evidence="2" type="ORF">JZ751_029398</name>
</gene>
<sequence length="105" mass="11293">MIGEDTYALGIDIAENGGFEVPPMGPVQSGVKEPRPNMNEASNPRLPICSPSPGRENDIAWNQLAPRTPTHSPLPTPPPPHLLPLLQANTCSTIFSPLKAFSFHT</sequence>
<dbReference type="EMBL" id="JAFBMS010000010">
    <property type="protein sequence ID" value="KAG9349079.1"/>
    <property type="molecule type" value="Genomic_DNA"/>
</dbReference>
<feature type="region of interest" description="Disordered" evidence="1">
    <location>
        <begin position="20"/>
        <end position="57"/>
    </location>
</feature>
<proteinExistence type="predicted"/>
<dbReference type="Proteomes" id="UP000824540">
    <property type="component" value="Unassembled WGS sequence"/>
</dbReference>
<organism evidence="2 3">
    <name type="scientific">Albula glossodonta</name>
    <name type="common">roundjaw bonefish</name>
    <dbReference type="NCBI Taxonomy" id="121402"/>
    <lineage>
        <taxon>Eukaryota</taxon>
        <taxon>Metazoa</taxon>
        <taxon>Chordata</taxon>
        <taxon>Craniata</taxon>
        <taxon>Vertebrata</taxon>
        <taxon>Euteleostomi</taxon>
        <taxon>Actinopterygii</taxon>
        <taxon>Neopterygii</taxon>
        <taxon>Teleostei</taxon>
        <taxon>Albuliformes</taxon>
        <taxon>Albulidae</taxon>
        <taxon>Albula</taxon>
    </lineage>
</organism>
<accession>A0A8T2PA22</accession>
<keyword evidence="3" id="KW-1185">Reference proteome</keyword>
<dbReference type="AlphaFoldDB" id="A0A8T2PA22"/>
<evidence type="ECO:0000313" key="3">
    <source>
        <dbReference type="Proteomes" id="UP000824540"/>
    </source>
</evidence>
<name>A0A8T2PA22_9TELE</name>
<reference evidence="2" key="1">
    <citation type="thesis" date="2021" institute="BYU ScholarsArchive" country="Provo, UT, USA">
        <title>Applications of and Algorithms for Genome Assembly and Genomic Analyses with an Emphasis on Marine Teleosts.</title>
        <authorList>
            <person name="Pickett B.D."/>
        </authorList>
    </citation>
    <scope>NUCLEOTIDE SEQUENCE</scope>
    <source>
        <strain evidence="2">HI-2016</strain>
    </source>
</reference>
<evidence type="ECO:0000256" key="1">
    <source>
        <dbReference type="SAM" id="MobiDB-lite"/>
    </source>
</evidence>
<feature type="non-terminal residue" evidence="2">
    <location>
        <position position="105"/>
    </location>
</feature>
<evidence type="ECO:0000313" key="2">
    <source>
        <dbReference type="EMBL" id="KAG9349079.1"/>
    </source>
</evidence>